<keyword evidence="3" id="KW-0515">Mutator protein</keyword>
<dbReference type="GO" id="GO:0044715">
    <property type="term" value="F:8-oxo-dGDP phosphatase activity"/>
    <property type="evidence" value="ECO:0007669"/>
    <property type="project" value="TreeGrafter"/>
</dbReference>
<dbReference type="InterPro" id="IPR020084">
    <property type="entry name" value="NUDIX_hydrolase_CS"/>
</dbReference>
<dbReference type="GO" id="GO:0046872">
    <property type="term" value="F:metal ion binding"/>
    <property type="evidence" value="ECO:0007669"/>
    <property type="project" value="UniProtKB-KW"/>
</dbReference>
<evidence type="ECO:0000256" key="7">
    <source>
        <dbReference type="ARBA" id="ARBA00022801"/>
    </source>
</evidence>
<accession>A0A1F7GW55</accession>
<protein>
    <recommendedName>
        <fullName evidence="11">8-oxo-dGTP diphosphatase</fullName>
        <ecNumber evidence="11">3.6.1.55</ecNumber>
    </recommendedName>
</protein>
<feature type="domain" description="Nudix hydrolase" evidence="12">
    <location>
        <begin position="6"/>
        <end position="135"/>
    </location>
</feature>
<dbReference type="Proteomes" id="UP000177913">
    <property type="component" value="Unassembled WGS sequence"/>
</dbReference>
<name>A0A1F7GW55_9BACT</name>
<evidence type="ECO:0000256" key="1">
    <source>
        <dbReference type="ARBA" id="ARBA00001946"/>
    </source>
</evidence>
<keyword evidence="6" id="KW-0227">DNA damage</keyword>
<dbReference type="Gene3D" id="3.90.79.10">
    <property type="entry name" value="Nucleoside Triphosphate Pyrophosphohydrolase"/>
    <property type="match status" value="1"/>
</dbReference>
<dbReference type="GO" id="GO:0006260">
    <property type="term" value="P:DNA replication"/>
    <property type="evidence" value="ECO:0007669"/>
    <property type="project" value="UniProtKB-KW"/>
</dbReference>
<dbReference type="SUPFAM" id="SSF55811">
    <property type="entry name" value="Nudix"/>
    <property type="match status" value="1"/>
</dbReference>
<dbReference type="GO" id="GO:0044716">
    <property type="term" value="F:8-oxo-GDP phosphatase activity"/>
    <property type="evidence" value="ECO:0007669"/>
    <property type="project" value="TreeGrafter"/>
</dbReference>
<comment type="catalytic activity">
    <reaction evidence="10">
        <text>8-oxo-dGTP + H2O = 8-oxo-dGMP + diphosphate + H(+)</text>
        <dbReference type="Rhea" id="RHEA:31575"/>
        <dbReference type="ChEBI" id="CHEBI:15377"/>
        <dbReference type="ChEBI" id="CHEBI:15378"/>
        <dbReference type="ChEBI" id="CHEBI:33019"/>
        <dbReference type="ChEBI" id="CHEBI:63224"/>
        <dbReference type="ChEBI" id="CHEBI:77896"/>
        <dbReference type="EC" id="3.6.1.55"/>
    </reaction>
</comment>
<evidence type="ECO:0000256" key="6">
    <source>
        <dbReference type="ARBA" id="ARBA00022763"/>
    </source>
</evidence>
<evidence type="ECO:0000256" key="10">
    <source>
        <dbReference type="ARBA" id="ARBA00035861"/>
    </source>
</evidence>
<dbReference type="AlphaFoldDB" id="A0A1F7GW55"/>
<evidence type="ECO:0000313" key="13">
    <source>
        <dbReference type="EMBL" id="OGK23141.1"/>
    </source>
</evidence>
<comment type="similarity">
    <text evidence="2">Belongs to the Nudix hydrolase family.</text>
</comment>
<dbReference type="GO" id="GO:0006281">
    <property type="term" value="P:DNA repair"/>
    <property type="evidence" value="ECO:0007669"/>
    <property type="project" value="UniProtKB-KW"/>
</dbReference>
<keyword evidence="8" id="KW-0460">Magnesium</keyword>
<organism evidence="13 14">
    <name type="scientific">Candidatus Roizmanbacteria bacterium RIFCSPHIGHO2_02_FULL_38_11</name>
    <dbReference type="NCBI Taxonomy" id="1802039"/>
    <lineage>
        <taxon>Bacteria</taxon>
        <taxon>Candidatus Roizmaniibacteriota</taxon>
    </lineage>
</organism>
<dbReference type="InterPro" id="IPR047127">
    <property type="entry name" value="MutT-like"/>
</dbReference>
<evidence type="ECO:0000259" key="12">
    <source>
        <dbReference type="PROSITE" id="PS51462"/>
    </source>
</evidence>
<dbReference type="GO" id="GO:0008413">
    <property type="term" value="F:8-oxo-7,8-dihydroguanosine triphosphate pyrophosphatase activity"/>
    <property type="evidence" value="ECO:0007669"/>
    <property type="project" value="TreeGrafter"/>
</dbReference>
<evidence type="ECO:0000256" key="5">
    <source>
        <dbReference type="ARBA" id="ARBA00022723"/>
    </source>
</evidence>
<evidence type="ECO:0000313" key="14">
    <source>
        <dbReference type="Proteomes" id="UP000177913"/>
    </source>
</evidence>
<keyword evidence="4" id="KW-0235">DNA replication</keyword>
<dbReference type="Pfam" id="PF00293">
    <property type="entry name" value="NUDIX"/>
    <property type="match status" value="1"/>
</dbReference>
<dbReference type="PANTHER" id="PTHR47707">
    <property type="entry name" value="8-OXO-DGTP DIPHOSPHATASE"/>
    <property type="match status" value="1"/>
</dbReference>
<dbReference type="PROSITE" id="PS00893">
    <property type="entry name" value="NUDIX_BOX"/>
    <property type="match status" value="1"/>
</dbReference>
<comment type="caution">
    <text evidence="13">The sequence shown here is derived from an EMBL/GenBank/DDBJ whole genome shotgun (WGS) entry which is preliminary data.</text>
</comment>
<dbReference type="EC" id="3.6.1.55" evidence="11"/>
<evidence type="ECO:0000256" key="3">
    <source>
        <dbReference type="ARBA" id="ARBA00022457"/>
    </source>
</evidence>
<dbReference type="CDD" id="cd02883">
    <property type="entry name" value="NUDIX_Hydrolase"/>
    <property type="match status" value="1"/>
</dbReference>
<evidence type="ECO:0000256" key="4">
    <source>
        <dbReference type="ARBA" id="ARBA00022705"/>
    </source>
</evidence>
<keyword evidence="9" id="KW-0234">DNA repair</keyword>
<proteinExistence type="inferred from homology"/>
<dbReference type="EMBL" id="MFZO01000051">
    <property type="protein sequence ID" value="OGK23141.1"/>
    <property type="molecule type" value="Genomic_DNA"/>
</dbReference>
<keyword evidence="5" id="KW-0479">Metal-binding</keyword>
<evidence type="ECO:0000256" key="11">
    <source>
        <dbReference type="ARBA" id="ARBA00038905"/>
    </source>
</evidence>
<evidence type="ECO:0000256" key="9">
    <source>
        <dbReference type="ARBA" id="ARBA00023204"/>
    </source>
</evidence>
<keyword evidence="7" id="KW-0378">Hydrolase</keyword>
<dbReference type="PANTHER" id="PTHR47707:SF1">
    <property type="entry name" value="NUDIX HYDROLASE FAMILY PROTEIN"/>
    <property type="match status" value="1"/>
</dbReference>
<dbReference type="PROSITE" id="PS51462">
    <property type="entry name" value="NUDIX"/>
    <property type="match status" value="1"/>
</dbReference>
<dbReference type="GO" id="GO:0035539">
    <property type="term" value="F:8-oxo-7,8-dihydrodeoxyguanosine triphosphate pyrophosphatase activity"/>
    <property type="evidence" value="ECO:0007669"/>
    <property type="project" value="UniProtKB-EC"/>
</dbReference>
<dbReference type="InterPro" id="IPR000086">
    <property type="entry name" value="NUDIX_hydrolase_dom"/>
</dbReference>
<dbReference type="InterPro" id="IPR015797">
    <property type="entry name" value="NUDIX_hydrolase-like_dom_sf"/>
</dbReference>
<comment type="cofactor">
    <cofactor evidence="1">
        <name>Mg(2+)</name>
        <dbReference type="ChEBI" id="CHEBI:18420"/>
    </cofactor>
</comment>
<evidence type="ECO:0000256" key="8">
    <source>
        <dbReference type="ARBA" id="ARBA00022842"/>
    </source>
</evidence>
<evidence type="ECO:0000256" key="2">
    <source>
        <dbReference type="ARBA" id="ARBA00005582"/>
    </source>
</evidence>
<gene>
    <name evidence="13" type="ORF">A3C25_03805</name>
</gene>
<sequence>MYEHYLIVYCLGTFIIDEKKRLLIVKKSPNEAIDAGLWVVPGGKVKQDEHVIDALKREVKEEVGLSVISYQWIGEDVFKVGDKFFHAAHFLCKVKSTKKIVLEKNLLEYRWITKSEVYNFEIPKNIKKEIMRVFEKHL</sequence>
<reference evidence="13 14" key="1">
    <citation type="journal article" date="2016" name="Nat. Commun.">
        <title>Thousands of microbial genomes shed light on interconnected biogeochemical processes in an aquifer system.</title>
        <authorList>
            <person name="Anantharaman K."/>
            <person name="Brown C.T."/>
            <person name="Hug L.A."/>
            <person name="Sharon I."/>
            <person name="Castelle C.J."/>
            <person name="Probst A.J."/>
            <person name="Thomas B.C."/>
            <person name="Singh A."/>
            <person name="Wilkins M.J."/>
            <person name="Karaoz U."/>
            <person name="Brodie E.L."/>
            <person name="Williams K.H."/>
            <person name="Hubbard S.S."/>
            <person name="Banfield J.F."/>
        </authorList>
    </citation>
    <scope>NUCLEOTIDE SEQUENCE [LARGE SCALE GENOMIC DNA]</scope>
</reference>